<evidence type="ECO:0000256" key="1">
    <source>
        <dbReference type="SAM" id="MobiDB-lite"/>
    </source>
</evidence>
<proteinExistence type="predicted"/>
<dbReference type="AlphaFoldDB" id="A0A8D8ZCP4"/>
<protein>
    <submittedName>
        <fullName evidence="2">Uncharacterized protein</fullName>
    </submittedName>
</protein>
<reference evidence="2" key="1">
    <citation type="submission" date="2021-05" db="EMBL/GenBank/DDBJ databases">
        <authorList>
            <person name="Alioto T."/>
            <person name="Alioto T."/>
            <person name="Gomez Garrido J."/>
        </authorList>
    </citation>
    <scope>NUCLEOTIDE SEQUENCE</scope>
</reference>
<sequence>MYVMHAACNTTELPLLRCYYVATIKKLASYKIGGCKPKFGGCKSKSGGCKPKSGGSQPTKIREDQAEQAGKLKTVQEGYKPMSGSLQAKVREFQTRIRK</sequence>
<organism evidence="2">
    <name type="scientific">Cacopsylla melanoneura</name>
    <dbReference type="NCBI Taxonomy" id="428564"/>
    <lineage>
        <taxon>Eukaryota</taxon>
        <taxon>Metazoa</taxon>
        <taxon>Ecdysozoa</taxon>
        <taxon>Arthropoda</taxon>
        <taxon>Hexapoda</taxon>
        <taxon>Insecta</taxon>
        <taxon>Pterygota</taxon>
        <taxon>Neoptera</taxon>
        <taxon>Paraneoptera</taxon>
        <taxon>Hemiptera</taxon>
        <taxon>Sternorrhyncha</taxon>
        <taxon>Psylloidea</taxon>
        <taxon>Psyllidae</taxon>
        <taxon>Psyllinae</taxon>
        <taxon>Cacopsylla</taxon>
    </lineage>
</organism>
<dbReference type="EMBL" id="HBUF01451957">
    <property type="protein sequence ID" value="CAG6743677.1"/>
    <property type="molecule type" value="Transcribed_RNA"/>
</dbReference>
<name>A0A8D8ZCP4_9HEMI</name>
<evidence type="ECO:0000313" key="2">
    <source>
        <dbReference type="EMBL" id="CAG6743677.1"/>
    </source>
</evidence>
<accession>A0A8D8ZCP4</accession>
<feature type="compositionally biased region" description="Low complexity" evidence="1">
    <location>
        <begin position="44"/>
        <end position="56"/>
    </location>
</feature>
<feature type="region of interest" description="Disordered" evidence="1">
    <location>
        <begin position="44"/>
        <end position="68"/>
    </location>
</feature>